<dbReference type="PANTHER" id="PTHR43336:SF3">
    <property type="entry name" value="GUANYLATE CYCLASE DOMAIN-CONTAINING PROTEIN"/>
    <property type="match status" value="1"/>
</dbReference>
<feature type="region of interest" description="Disordered" evidence="5">
    <location>
        <begin position="787"/>
        <end position="806"/>
    </location>
</feature>
<dbReference type="GO" id="GO:0016020">
    <property type="term" value="C:membrane"/>
    <property type="evidence" value="ECO:0007669"/>
    <property type="project" value="UniProtKB-SubCell"/>
</dbReference>
<dbReference type="InterPro" id="IPR001054">
    <property type="entry name" value="A/G_cyclase"/>
</dbReference>
<keyword evidence="9" id="KW-1185">Reference proteome</keyword>
<evidence type="ECO:0000256" key="3">
    <source>
        <dbReference type="ARBA" id="ARBA00022989"/>
    </source>
</evidence>
<evidence type="ECO:0000313" key="9">
    <source>
        <dbReference type="Proteomes" id="UP000037460"/>
    </source>
</evidence>
<gene>
    <name evidence="8" type="ORF">Ctob_015593</name>
</gene>
<sequence>MASRKASTLFLFRDSSGIEPRADAYQKQNSEDLDTNIYEQVAKPTFIACPEDIWAPRIEDDNGNAVEEMHVKTQFELYVEGFKRSTVNILDHGVILCVVCVGTFWALFAEDVAHGWPLAKTVDTQIAIVNFCFLIFFVAEQFARSVVQRKDYLFNFFWWMELAANASMILMLGPIMFPEGQYKCAAAIGLSNLDGLTAGSRLARVMRLLRVLRVLRVFNSLHNSCKHRSRVANEKAAKQSAIGKALNEKLVRSMIVVVVALQLIFPLLSFDEKNSARELTLDVLIMGENFSKSEGELYGAAMRGQYLFGGQHKLDLESMTYARNYPTLMKTVISSEALVYIDDQPASTFQGWDGNSYNAADCLSPDADDSFAACPPWIHELRCSELEYFYTEKGVHEAYWEVREQQMAYAQLNIAITIFLMVIILGMYISLSADVTFMVVQPIEGMVGLVRTLAENPNYKLEGQAKCKYETEAVRVALAKIIGLMQLGFGSAGHEIISANLANSDQATLNLMVRGKKMDCVYGFCDIRQFTDTVECLQDQVMLFTNSVGEIVHQSCHDNRGEPNKNIGDAFLIVWRPRSVSDHAKVADGALTAFRRCVREIASSRTLQLVTDVEAIHKKFGRGKYQTKIGFGLHFGWSVEGPVGSPVKVDCSYLSAEVKISDRLEAATKIYSSNILMSGQFYDLLSEHIKVGIRLIDHVTLKNGMKPYRIYADDRSNLWLKMNPRLVRIYGADIAYEQFSKIFHEGMDAFIKGDWPTAQQKLQGARDFCPKDTPTLLLLKEIKKRSIDPSTPTAPVDWKGYHDSDV</sequence>
<dbReference type="AlphaFoldDB" id="A0A0M0KA50"/>
<evidence type="ECO:0000256" key="4">
    <source>
        <dbReference type="ARBA" id="ARBA00023136"/>
    </source>
</evidence>
<dbReference type="GO" id="GO:0009190">
    <property type="term" value="P:cyclic nucleotide biosynthetic process"/>
    <property type="evidence" value="ECO:0007669"/>
    <property type="project" value="InterPro"/>
</dbReference>
<feature type="domain" description="Guanylate cyclase" evidence="7">
    <location>
        <begin position="521"/>
        <end position="665"/>
    </location>
</feature>
<comment type="caution">
    <text evidence="8">The sequence shown here is derived from an EMBL/GenBank/DDBJ whole genome shotgun (WGS) entry which is preliminary data.</text>
</comment>
<dbReference type="Pfam" id="PF00520">
    <property type="entry name" value="Ion_trans"/>
    <property type="match status" value="1"/>
</dbReference>
<feature type="transmembrane region" description="Helical" evidence="6">
    <location>
        <begin position="89"/>
        <end position="108"/>
    </location>
</feature>
<dbReference type="PROSITE" id="PS50125">
    <property type="entry name" value="GUANYLATE_CYCLASE_2"/>
    <property type="match status" value="1"/>
</dbReference>
<comment type="subcellular location">
    <subcellularLocation>
        <location evidence="1">Membrane</location>
        <topology evidence="1">Multi-pass membrane protein</topology>
    </subcellularLocation>
</comment>
<dbReference type="CDD" id="cd07302">
    <property type="entry name" value="CHD"/>
    <property type="match status" value="1"/>
</dbReference>
<keyword evidence="4 6" id="KW-0472">Membrane</keyword>
<feature type="transmembrane region" description="Helical" evidence="6">
    <location>
        <begin position="156"/>
        <end position="177"/>
    </location>
</feature>
<dbReference type="Gene3D" id="1.20.120.350">
    <property type="entry name" value="Voltage-gated potassium channels. Chain C"/>
    <property type="match status" value="1"/>
</dbReference>
<dbReference type="InterPro" id="IPR029787">
    <property type="entry name" value="Nucleotide_cyclase"/>
</dbReference>
<evidence type="ECO:0000256" key="6">
    <source>
        <dbReference type="SAM" id="Phobius"/>
    </source>
</evidence>
<dbReference type="GO" id="GO:0035556">
    <property type="term" value="P:intracellular signal transduction"/>
    <property type="evidence" value="ECO:0007669"/>
    <property type="project" value="InterPro"/>
</dbReference>
<dbReference type="InterPro" id="IPR027359">
    <property type="entry name" value="Volt_channel_dom_sf"/>
</dbReference>
<evidence type="ECO:0000259" key="7">
    <source>
        <dbReference type="PROSITE" id="PS50125"/>
    </source>
</evidence>
<dbReference type="InterPro" id="IPR005821">
    <property type="entry name" value="Ion_trans_dom"/>
</dbReference>
<dbReference type="Gene3D" id="3.30.70.1230">
    <property type="entry name" value="Nucleotide cyclase"/>
    <property type="match status" value="1"/>
</dbReference>
<evidence type="ECO:0000256" key="2">
    <source>
        <dbReference type="ARBA" id="ARBA00022692"/>
    </source>
</evidence>
<dbReference type="GO" id="GO:0005216">
    <property type="term" value="F:monoatomic ion channel activity"/>
    <property type="evidence" value="ECO:0007669"/>
    <property type="project" value="InterPro"/>
</dbReference>
<organism evidence="8 9">
    <name type="scientific">Chrysochromulina tobinii</name>
    <dbReference type="NCBI Taxonomy" id="1460289"/>
    <lineage>
        <taxon>Eukaryota</taxon>
        <taxon>Haptista</taxon>
        <taxon>Haptophyta</taxon>
        <taxon>Prymnesiophyceae</taxon>
        <taxon>Prymnesiales</taxon>
        <taxon>Chrysochromulinaceae</taxon>
        <taxon>Chrysochromulina</taxon>
    </lineage>
</organism>
<feature type="transmembrane region" description="Helical" evidence="6">
    <location>
        <begin position="128"/>
        <end position="147"/>
    </location>
</feature>
<protein>
    <submittedName>
        <fullName evidence="8">Adenylyl cyclase</fullName>
    </submittedName>
</protein>
<keyword evidence="2 6" id="KW-0812">Transmembrane</keyword>
<dbReference type="SUPFAM" id="SSF55073">
    <property type="entry name" value="Nucleotide cyclase"/>
    <property type="match status" value="1"/>
</dbReference>
<evidence type="ECO:0000256" key="1">
    <source>
        <dbReference type="ARBA" id="ARBA00004141"/>
    </source>
</evidence>
<dbReference type="Proteomes" id="UP000037460">
    <property type="component" value="Unassembled WGS sequence"/>
</dbReference>
<feature type="transmembrane region" description="Helical" evidence="6">
    <location>
        <begin position="412"/>
        <end position="431"/>
    </location>
</feature>
<dbReference type="PANTHER" id="PTHR43336">
    <property type="entry name" value="OXYGEN SENSOR HISTIDINE KINASE RESPONSE REGULATOR DEVS/DOSS"/>
    <property type="match status" value="1"/>
</dbReference>
<name>A0A0M0KA50_9EUKA</name>
<dbReference type="OrthoDB" id="60033at2759"/>
<proteinExistence type="predicted"/>
<feature type="transmembrane region" description="Helical" evidence="6">
    <location>
        <begin position="250"/>
        <end position="270"/>
    </location>
</feature>
<dbReference type="EMBL" id="JWZX01000779">
    <property type="protein sequence ID" value="KOO35710.1"/>
    <property type="molecule type" value="Genomic_DNA"/>
</dbReference>
<reference evidence="9" key="1">
    <citation type="journal article" date="2015" name="PLoS Genet.">
        <title>Genome Sequence and Transcriptome Analyses of Chrysochromulina tobin: Metabolic Tools for Enhanced Algal Fitness in the Prominent Order Prymnesiales (Haptophyceae).</title>
        <authorList>
            <person name="Hovde B.T."/>
            <person name="Deodato C.R."/>
            <person name="Hunsperger H.M."/>
            <person name="Ryken S.A."/>
            <person name="Yost W."/>
            <person name="Jha R.K."/>
            <person name="Patterson J."/>
            <person name="Monnat R.J. Jr."/>
            <person name="Barlow S.B."/>
            <person name="Starkenburg S.R."/>
            <person name="Cattolico R.A."/>
        </authorList>
    </citation>
    <scope>NUCLEOTIDE SEQUENCE</scope>
    <source>
        <strain evidence="9">CCMP291</strain>
    </source>
</reference>
<evidence type="ECO:0000313" key="8">
    <source>
        <dbReference type="EMBL" id="KOO35710.1"/>
    </source>
</evidence>
<accession>A0A0M0KA50</accession>
<keyword evidence="3 6" id="KW-1133">Transmembrane helix</keyword>
<evidence type="ECO:0000256" key="5">
    <source>
        <dbReference type="SAM" id="MobiDB-lite"/>
    </source>
</evidence>